<feature type="domain" description="BIG2" evidence="3">
    <location>
        <begin position="155"/>
        <end position="207"/>
    </location>
</feature>
<feature type="transmembrane region" description="Helical" evidence="2">
    <location>
        <begin position="74"/>
        <end position="93"/>
    </location>
</feature>
<dbReference type="SUPFAM" id="SSF49373">
    <property type="entry name" value="Invasin/intimin cell-adhesion fragments"/>
    <property type="match status" value="1"/>
</dbReference>
<evidence type="ECO:0000313" key="5">
    <source>
        <dbReference type="Proteomes" id="UP000070394"/>
    </source>
</evidence>
<accession>A0A133ZDN8</accession>
<sequence length="337" mass="36793">MKICRNCKKFIDDDALVCPCCGCVNRNDNSVTRGNIERNASAPRKKSKLWLWVLGWMCFFPIPLTILVARSKKLNNVVKAVILILFWGILIRVGTKKEKPVDITGTTEIVREMPSQDDTSSESMSQESTTVESTQETTAPVMAQSISFGEVKSGMNVGDTWKAAAIISPENAQDKTVAWTSSNEAVATVDGEGNITAVGGGVTTITAKTSNGIENSFEISVEADKDVDKRLMQVSTDWSRTDDNNIGHEWSYDIRINGERAKGEMEVAVGDNISFSASMEEEDTKPDIGSESASHTVTKEDIMNGFSTSLEVVVTENGGRNKGKSAHFVVTYKFVPK</sequence>
<dbReference type="Pfam" id="PF02368">
    <property type="entry name" value="Big_2"/>
    <property type="match status" value="1"/>
</dbReference>
<comment type="caution">
    <text evidence="4">The sequence shown here is derived from an EMBL/GenBank/DDBJ whole genome shotgun (WGS) entry which is preliminary data.</text>
</comment>
<feature type="transmembrane region" description="Helical" evidence="2">
    <location>
        <begin position="49"/>
        <end position="68"/>
    </location>
</feature>
<keyword evidence="2" id="KW-0472">Membrane</keyword>
<dbReference type="InterPro" id="IPR008964">
    <property type="entry name" value="Invasin/intimin_cell_adhesion"/>
</dbReference>
<dbReference type="OrthoDB" id="1843719at2"/>
<dbReference type="STRING" id="467210.HMPREF1866_02623"/>
<name>A0A133ZDN8_9FIRM</name>
<dbReference type="PATRIC" id="fig|467210.3.peg.2598"/>
<dbReference type="Gene3D" id="2.60.40.1080">
    <property type="match status" value="1"/>
</dbReference>
<dbReference type="EMBL" id="LSDA01000140">
    <property type="protein sequence ID" value="KXB53551.1"/>
    <property type="molecule type" value="Genomic_DNA"/>
</dbReference>
<keyword evidence="2" id="KW-1133">Transmembrane helix</keyword>
<organism evidence="4 5">
    <name type="scientific">Lachnoanaerobaculum saburreum</name>
    <dbReference type="NCBI Taxonomy" id="467210"/>
    <lineage>
        <taxon>Bacteria</taxon>
        <taxon>Bacillati</taxon>
        <taxon>Bacillota</taxon>
        <taxon>Clostridia</taxon>
        <taxon>Lachnospirales</taxon>
        <taxon>Lachnospiraceae</taxon>
        <taxon>Lachnoanaerobaculum</taxon>
    </lineage>
</organism>
<evidence type="ECO:0000256" key="1">
    <source>
        <dbReference type="SAM" id="MobiDB-lite"/>
    </source>
</evidence>
<evidence type="ECO:0000259" key="3">
    <source>
        <dbReference type="Pfam" id="PF02368"/>
    </source>
</evidence>
<reference evidence="5" key="1">
    <citation type="submission" date="2016-01" db="EMBL/GenBank/DDBJ databases">
        <authorList>
            <person name="Mitreva M."/>
            <person name="Pepin K.H."/>
            <person name="Mihindukulasuriya K.A."/>
            <person name="Fulton R."/>
            <person name="Fronick C."/>
            <person name="O'Laughlin M."/>
            <person name="Miner T."/>
            <person name="Herter B."/>
            <person name="Rosa B.A."/>
            <person name="Cordes M."/>
            <person name="Tomlinson C."/>
            <person name="Wollam A."/>
            <person name="Palsikar V.B."/>
            <person name="Mardis E.R."/>
            <person name="Wilson R.K."/>
        </authorList>
    </citation>
    <scope>NUCLEOTIDE SEQUENCE [LARGE SCALE GENOMIC DNA]</scope>
    <source>
        <strain evidence="5">DNF00896</strain>
    </source>
</reference>
<dbReference type="Proteomes" id="UP000070394">
    <property type="component" value="Unassembled WGS sequence"/>
</dbReference>
<feature type="compositionally biased region" description="Low complexity" evidence="1">
    <location>
        <begin position="121"/>
        <end position="137"/>
    </location>
</feature>
<proteinExistence type="predicted"/>
<keyword evidence="2" id="KW-0812">Transmembrane</keyword>
<dbReference type="InterPro" id="IPR003343">
    <property type="entry name" value="Big_2"/>
</dbReference>
<evidence type="ECO:0000256" key="2">
    <source>
        <dbReference type="SAM" id="Phobius"/>
    </source>
</evidence>
<gene>
    <name evidence="4" type="ORF">HMPREF1866_02623</name>
</gene>
<dbReference type="RefSeq" id="WP_060932163.1">
    <property type="nucleotide sequence ID" value="NZ_KQ959848.1"/>
</dbReference>
<keyword evidence="5" id="KW-1185">Reference proteome</keyword>
<feature type="region of interest" description="Disordered" evidence="1">
    <location>
        <begin position="111"/>
        <end position="137"/>
    </location>
</feature>
<evidence type="ECO:0000313" key="4">
    <source>
        <dbReference type="EMBL" id="KXB53551.1"/>
    </source>
</evidence>
<protein>
    <submittedName>
        <fullName evidence="4">Bacterial group 2 Ig-like protein</fullName>
    </submittedName>
</protein>
<dbReference type="AlphaFoldDB" id="A0A133ZDN8"/>